<dbReference type="InterPro" id="IPR006619">
    <property type="entry name" value="PGRP_domain_met/bac"/>
</dbReference>
<dbReference type="InterPro" id="IPR015510">
    <property type="entry name" value="PGRP"/>
</dbReference>
<evidence type="ECO:0000259" key="2">
    <source>
        <dbReference type="SMART" id="SM00644"/>
    </source>
</evidence>
<dbReference type="SMART" id="SM00644">
    <property type="entry name" value="Ami_2"/>
    <property type="match status" value="1"/>
</dbReference>
<evidence type="ECO:0000313" key="5">
    <source>
        <dbReference type="Proteomes" id="UP000002027"/>
    </source>
</evidence>
<proteinExistence type="inferred from homology"/>
<dbReference type="AlphaFoldDB" id="D1C735"/>
<dbReference type="SUPFAM" id="SSF55846">
    <property type="entry name" value="N-acetylmuramoyl-L-alanine amidase-like"/>
    <property type="match status" value="1"/>
</dbReference>
<dbReference type="InterPro" id="IPR002502">
    <property type="entry name" value="Amidase_domain"/>
</dbReference>
<dbReference type="PROSITE" id="PS51318">
    <property type="entry name" value="TAT"/>
    <property type="match status" value="1"/>
</dbReference>
<dbReference type="KEGG" id="sti:Sthe_0357"/>
<dbReference type="EMBL" id="CP001823">
    <property type="protein sequence ID" value="ACZ37796.1"/>
    <property type="molecule type" value="Genomic_DNA"/>
</dbReference>
<dbReference type="PANTHER" id="PTHR11022">
    <property type="entry name" value="PEPTIDOGLYCAN RECOGNITION PROTEIN"/>
    <property type="match status" value="1"/>
</dbReference>
<dbReference type="eggNOG" id="COG3420">
    <property type="taxonomic scope" value="Bacteria"/>
</dbReference>
<reference evidence="5" key="1">
    <citation type="submission" date="2009-11" db="EMBL/GenBank/DDBJ databases">
        <title>The complete chromosome 1 of Sphaerobacter thermophilus DSM 20745.</title>
        <authorList>
            <person name="Lucas S."/>
            <person name="Copeland A."/>
            <person name="Lapidus A."/>
            <person name="Glavina del Rio T."/>
            <person name="Dalin E."/>
            <person name="Tice H."/>
            <person name="Bruce D."/>
            <person name="Goodwin L."/>
            <person name="Pitluck S."/>
            <person name="Kyrpides N."/>
            <person name="Mavromatis K."/>
            <person name="Ivanova N."/>
            <person name="Mikhailova N."/>
            <person name="LaButti K.M."/>
            <person name="Clum A."/>
            <person name="Sun H.I."/>
            <person name="Brettin T."/>
            <person name="Detter J.C."/>
            <person name="Han C."/>
            <person name="Larimer F."/>
            <person name="Land M."/>
            <person name="Hauser L."/>
            <person name="Markowitz V."/>
            <person name="Cheng J.F."/>
            <person name="Hugenholtz P."/>
            <person name="Woyke T."/>
            <person name="Wu D."/>
            <person name="Steenblock K."/>
            <person name="Schneider S."/>
            <person name="Pukall R."/>
            <person name="Goeker M."/>
            <person name="Klenk H.P."/>
            <person name="Eisen J.A."/>
        </authorList>
    </citation>
    <scope>NUCLEOTIDE SEQUENCE [LARGE SCALE GENOMIC DNA]</scope>
    <source>
        <strain evidence="5">ATCC 49802 / DSM 20745 / S 6022</strain>
    </source>
</reference>
<keyword evidence="5" id="KW-1185">Reference proteome</keyword>
<dbReference type="eggNOG" id="COG3103">
    <property type="taxonomic scope" value="Bacteria"/>
</dbReference>
<evidence type="ECO:0000259" key="3">
    <source>
        <dbReference type="SMART" id="SM00701"/>
    </source>
</evidence>
<dbReference type="Proteomes" id="UP000002027">
    <property type="component" value="Chromosome 1"/>
</dbReference>
<dbReference type="CDD" id="cd06583">
    <property type="entry name" value="PGRP"/>
    <property type="match status" value="1"/>
</dbReference>
<dbReference type="GO" id="GO:0009253">
    <property type="term" value="P:peptidoglycan catabolic process"/>
    <property type="evidence" value="ECO:0007669"/>
    <property type="project" value="InterPro"/>
</dbReference>
<dbReference type="GO" id="GO:0008745">
    <property type="term" value="F:N-acetylmuramoyl-L-alanine amidase activity"/>
    <property type="evidence" value="ECO:0007669"/>
    <property type="project" value="InterPro"/>
</dbReference>
<name>D1C735_SPHTD</name>
<feature type="domain" description="N-acetylmuramoyl-L-alanine amidase" evidence="2">
    <location>
        <begin position="187"/>
        <end position="333"/>
    </location>
</feature>
<dbReference type="HOGENOM" id="CLU_392747_0_0_0"/>
<dbReference type="InterPro" id="IPR036505">
    <property type="entry name" value="Amidase/PGRP_sf"/>
</dbReference>
<evidence type="ECO:0000313" key="4">
    <source>
        <dbReference type="EMBL" id="ACZ37796.1"/>
    </source>
</evidence>
<dbReference type="InterPro" id="IPR006311">
    <property type="entry name" value="TAT_signal"/>
</dbReference>
<protein>
    <submittedName>
        <fullName evidence="4">N-acetylmuramoyl-L-alanine amidase family 2</fullName>
    </submittedName>
</protein>
<sequence>MLRERLNRRTLLKVAGGALLASVVDLRQPGAQASAMTRTAWVERGVFPTSGQYQSAVFTTEGQYNSVEVGWFADVPAGSRLDFAVRTSVDGTTWSEWVDLHTDHHLHPLEGRRTYAAPLLTEPSTHLQYRVDIVPNALGEAPILHEVEIAAVDTSAPAQLLATPQLIDGWIIPRAGWGADESLRFKDGEEIWPPRYAPIEKVILHHTVTQNRPPDPAAAIRSIYYYHAVTLGWGDIGYNFLVDWEGRVYEGRYGGGGVIGGHALQYNRGSIGIAVLGNFQQTAVPQAALDAIVRLIREHAGNVDPGGWSFFVDRDNVPNIAGHRDVLSTECPGSEFYARLPEIRGWLKGTGPIYAPQSADARGRLVSVTVTPKTTYVGMPIRVDAVVENVGSTPLYGQEPADGFTYVEGQDFQNAGFPKIAGRFRVGIDYTGNNGLPNPFRWGSPRPIAPGEQATITGYFRLATTGTKTITASLVQEFVRYHEENAFPQEITIEPPPTDAVPRSPNADMVYVDVTGHNVPRIFWDYWERNGGLMRFGYPLTEPFYEPSPVDGKTLLVQYFERARFEHHPELAGTPYEVLLGLLGREITAGREHEAPFRPLANATPGPDRDFFPETGHTLAYGFRDYWYRNGGLPIFGYPISEEFQELSRTDGEMHTVQYFERARFEWHPDKRGTPYEFLLGHLGREILIARGWLKGAY</sequence>
<evidence type="ECO:0000256" key="1">
    <source>
        <dbReference type="ARBA" id="ARBA00007553"/>
    </source>
</evidence>
<dbReference type="PANTHER" id="PTHR11022:SF41">
    <property type="entry name" value="PEPTIDOGLYCAN-RECOGNITION PROTEIN LC-RELATED"/>
    <property type="match status" value="1"/>
</dbReference>
<dbReference type="STRING" id="479434.Sthe_0357"/>
<dbReference type="SMART" id="SM00701">
    <property type="entry name" value="PGRP"/>
    <property type="match status" value="1"/>
</dbReference>
<dbReference type="RefSeq" id="WP_012870843.1">
    <property type="nucleotide sequence ID" value="NC_013523.1"/>
</dbReference>
<dbReference type="Gene3D" id="3.40.80.10">
    <property type="entry name" value="Peptidoglycan recognition protein-like"/>
    <property type="match status" value="1"/>
</dbReference>
<dbReference type="OrthoDB" id="9812621at2"/>
<reference evidence="4 5" key="2">
    <citation type="journal article" date="2010" name="Stand. Genomic Sci.">
        <title>Complete genome sequence of Desulfohalobium retbaense type strain (HR(100)).</title>
        <authorList>
            <person name="Spring S."/>
            <person name="Nolan M."/>
            <person name="Lapidus A."/>
            <person name="Glavina Del Rio T."/>
            <person name="Copeland A."/>
            <person name="Tice H."/>
            <person name="Cheng J.F."/>
            <person name="Lucas S."/>
            <person name="Land M."/>
            <person name="Chen F."/>
            <person name="Bruce D."/>
            <person name="Goodwin L."/>
            <person name="Pitluck S."/>
            <person name="Ivanova N."/>
            <person name="Mavromatis K."/>
            <person name="Mikhailova N."/>
            <person name="Pati A."/>
            <person name="Chen A."/>
            <person name="Palaniappan K."/>
            <person name="Hauser L."/>
            <person name="Chang Y.J."/>
            <person name="Jeffries C.D."/>
            <person name="Munk C."/>
            <person name="Kiss H."/>
            <person name="Chain P."/>
            <person name="Han C."/>
            <person name="Brettin T."/>
            <person name="Detter J.C."/>
            <person name="Schuler E."/>
            <person name="Goker M."/>
            <person name="Rohde M."/>
            <person name="Bristow J."/>
            <person name="Eisen J.A."/>
            <person name="Markowitz V."/>
            <person name="Hugenholtz P."/>
            <person name="Kyrpides N.C."/>
            <person name="Klenk H.P."/>
        </authorList>
    </citation>
    <scope>NUCLEOTIDE SEQUENCE [LARGE SCALE GENOMIC DNA]</scope>
    <source>
        <strain evidence="5">ATCC 49802 / DSM 20745 / S 6022</strain>
    </source>
</reference>
<gene>
    <name evidence="4" type="ordered locus">Sthe_0357</name>
</gene>
<dbReference type="Pfam" id="PF01510">
    <property type="entry name" value="Amidase_2"/>
    <property type="match status" value="1"/>
</dbReference>
<accession>D1C735</accession>
<comment type="similarity">
    <text evidence="1">Belongs to the N-acetylmuramoyl-L-alanine amidase 2 family.</text>
</comment>
<organism evidence="4 5">
    <name type="scientific">Sphaerobacter thermophilus (strain ATCC 49802 / DSM 20745 / KCCM 41009 / NCIMB 13125 / S 6022)</name>
    <dbReference type="NCBI Taxonomy" id="479434"/>
    <lineage>
        <taxon>Bacteria</taxon>
        <taxon>Pseudomonadati</taxon>
        <taxon>Thermomicrobiota</taxon>
        <taxon>Thermomicrobia</taxon>
        <taxon>Sphaerobacterales</taxon>
        <taxon>Sphaerobacterineae</taxon>
        <taxon>Sphaerobacteraceae</taxon>
        <taxon>Sphaerobacter</taxon>
    </lineage>
</organism>
<feature type="domain" description="Peptidoglycan recognition protein family" evidence="3">
    <location>
        <begin position="169"/>
        <end position="317"/>
    </location>
</feature>
<dbReference type="eggNOG" id="COG1376">
    <property type="taxonomic scope" value="Bacteria"/>
</dbReference>
<dbReference type="GO" id="GO:0008270">
    <property type="term" value="F:zinc ion binding"/>
    <property type="evidence" value="ECO:0007669"/>
    <property type="project" value="InterPro"/>
</dbReference>
<dbReference type="InParanoid" id="D1C735"/>